<dbReference type="STRING" id="66851.MBORA_15370"/>
<proteinExistence type="predicted"/>
<keyword evidence="2" id="KW-0378">Hydrolase</keyword>
<evidence type="ECO:0000259" key="1">
    <source>
        <dbReference type="PROSITE" id="PS51831"/>
    </source>
</evidence>
<dbReference type="NCBIfam" id="TIGR00295">
    <property type="entry name" value="TIGR00295 family protein"/>
    <property type="match status" value="1"/>
</dbReference>
<dbReference type="OrthoDB" id="52832at2157"/>
<dbReference type="AlphaFoldDB" id="A0A165ZXH8"/>
<dbReference type="PANTHER" id="PTHR38659">
    <property type="entry name" value="METAL-DEPENDENT PHOSPHOHYDROLASE"/>
    <property type="match status" value="1"/>
</dbReference>
<dbReference type="Proteomes" id="UP000077428">
    <property type="component" value="Unassembled WGS sequence"/>
</dbReference>
<organism evidence="2 3">
    <name type="scientific">Methanobrevibacter oralis</name>
    <dbReference type="NCBI Taxonomy" id="66851"/>
    <lineage>
        <taxon>Archaea</taxon>
        <taxon>Methanobacteriati</taxon>
        <taxon>Methanobacteriota</taxon>
        <taxon>Methanomada group</taxon>
        <taxon>Methanobacteria</taxon>
        <taxon>Methanobacteriales</taxon>
        <taxon>Methanobacteriaceae</taxon>
        <taxon>Methanobrevibacter</taxon>
    </lineage>
</organism>
<name>A0A165ZXH8_METOA</name>
<dbReference type="GO" id="GO:0016787">
    <property type="term" value="F:hydrolase activity"/>
    <property type="evidence" value="ECO:0007669"/>
    <property type="project" value="UniProtKB-KW"/>
</dbReference>
<evidence type="ECO:0000313" key="3">
    <source>
        <dbReference type="Proteomes" id="UP000077428"/>
    </source>
</evidence>
<dbReference type="PATRIC" id="fig|66851.6.peg.1678"/>
<dbReference type="PANTHER" id="PTHR38659:SF2">
    <property type="entry name" value="HDIG DOMAIN PROTEIN"/>
    <property type="match status" value="1"/>
</dbReference>
<dbReference type="SUPFAM" id="SSF109604">
    <property type="entry name" value="HD-domain/PDEase-like"/>
    <property type="match status" value="1"/>
</dbReference>
<gene>
    <name evidence="2" type="primary">rny</name>
    <name evidence="2" type="ORF">MBORA_15370</name>
</gene>
<dbReference type="PROSITE" id="PS51831">
    <property type="entry name" value="HD"/>
    <property type="match status" value="1"/>
</dbReference>
<dbReference type="InterPro" id="IPR006675">
    <property type="entry name" value="HDIG_dom"/>
</dbReference>
<dbReference type="RefSeq" id="WP_042693536.1">
    <property type="nucleotide sequence ID" value="NZ_CABMAB010000022.1"/>
</dbReference>
<dbReference type="CDD" id="cd00077">
    <property type="entry name" value="HDc"/>
    <property type="match status" value="1"/>
</dbReference>
<keyword evidence="3" id="KW-1185">Reference proteome</keyword>
<dbReference type="SMART" id="SM00471">
    <property type="entry name" value="HDc"/>
    <property type="match status" value="1"/>
</dbReference>
<feature type="domain" description="HD" evidence="1">
    <location>
        <begin position="15"/>
        <end position="123"/>
    </location>
</feature>
<dbReference type="NCBIfam" id="TIGR00277">
    <property type="entry name" value="HDIG"/>
    <property type="match status" value="1"/>
</dbReference>
<evidence type="ECO:0000313" key="2">
    <source>
        <dbReference type="EMBL" id="KZX11292.1"/>
    </source>
</evidence>
<dbReference type="EMBL" id="LWMU01000092">
    <property type="protein sequence ID" value="KZX11292.1"/>
    <property type="molecule type" value="Genomic_DNA"/>
</dbReference>
<dbReference type="InterPro" id="IPR006674">
    <property type="entry name" value="HD_domain"/>
</dbReference>
<protein>
    <submittedName>
        <fullName evidence="2">Ribonuclease Y</fullName>
        <ecNumber evidence="2">3.1.-.-</ecNumber>
    </submittedName>
</protein>
<dbReference type="Gene3D" id="1.10.3210.10">
    <property type="entry name" value="Hypothetical protein af1432"/>
    <property type="match status" value="1"/>
</dbReference>
<accession>A0A165ZXH8</accession>
<dbReference type="EC" id="3.1.-.-" evidence="2"/>
<dbReference type="InterPro" id="IPR003607">
    <property type="entry name" value="HD/PDEase_dom"/>
</dbReference>
<reference evidence="3" key="1">
    <citation type="journal article" date="2016" name="Genome Announc.">
        <title>Draft Genome Sequences of Methanobrevibacter curvatus DSM11111, Methanobrevibacter cuticularis DSM11139, Methanobrevibacter filiformis DSM11501, and Methanobrevibacter oralis DSM7256.</title>
        <authorList>
            <person name="Poehlein A."/>
            <person name="Seedorf H."/>
        </authorList>
    </citation>
    <scope>NUCLEOTIDE SEQUENCE [LARGE SCALE GENOMIC DNA]</scope>
    <source>
        <strain evidence="3">DSM 7256 / JCM 30027 / ZR</strain>
    </source>
</reference>
<dbReference type="InterPro" id="IPR004454">
    <property type="entry name" value="HD-related"/>
</dbReference>
<comment type="caution">
    <text evidence="2">The sequence shown here is derived from an EMBL/GenBank/DDBJ whole genome shotgun (WGS) entry which is preliminary data.</text>
</comment>
<dbReference type="Pfam" id="PF01966">
    <property type="entry name" value="HD"/>
    <property type="match status" value="1"/>
</dbReference>
<sequence length="163" mass="18492">MEIKLLYKEKTPENIIAHSKAVCNKAMEIASHFENVDKDLIKKGALLHDIGRSKSHGINHAIKGVEIAKKYGYPQDVLNIIERHVGAGITENEAIKLGLPKKSYMPQTLEEKIVAHADNLITGDKEVGVDFVINKWKYKIKNPDENIKRLIKLNEELIKPFEE</sequence>